<evidence type="ECO:0000313" key="8">
    <source>
        <dbReference type="Proteomes" id="UP000237923"/>
    </source>
</evidence>
<dbReference type="Proteomes" id="UP000239237">
    <property type="component" value="Unassembled WGS sequence"/>
</dbReference>
<evidence type="ECO:0000256" key="3">
    <source>
        <dbReference type="ARBA" id="ARBA00022679"/>
    </source>
</evidence>
<keyword evidence="3 7" id="KW-0808">Transferase</keyword>
<gene>
    <name evidence="6" type="ORF">LES8486_01566</name>
    <name evidence="7" type="ORF">LES9216_01713</name>
</gene>
<name>A0A2N9KFC1_9LACO</name>
<evidence type="ECO:0000313" key="9">
    <source>
        <dbReference type="Proteomes" id="UP000239237"/>
    </source>
</evidence>
<evidence type="ECO:0000256" key="1">
    <source>
        <dbReference type="ARBA" id="ARBA00005395"/>
    </source>
</evidence>
<dbReference type="PANTHER" id="PTHR43420:SF44">
    <property type="entry name" value="ACETYLTRANSFERASE YPEA"/>
    <property type="match status" value="1"/>
</dbReference>
<accession>A0A2N9KFC1</accession>
<dbReference type="InterPro" id="IPR000182">
    <property type="entry name" value="GNAT_dom"/>
</dbReference>
<dbReference type="InterPro" id="IPR050680">
    <property type="entry name" value="YpeA/RimI_acetyltransf"/>
</dbReference>
<dbReference type="PANTHER" id="PTHR43420">
    <property type="entry name" value="ACETYLTRANSFERASE"/>
    <property type="match status" value="1"/>
</dbReference>
<reference evidence="6 9" key="1">
    <citation type="submission" date="2018-02" db="EMBL/GenBank/DDBJ databases">
        <authorList>
            <person name="Rodrigo-Torres L."/>
            <person name="Arahal R. D."/>
            <person name="Lucena T."/>
        </authorList>
    </citation>
    <scope>NUCLEOTIDE SEQUENCE [LARGE SCALE GENOMIC DNA]</scope>
    <source>
        <strain evidence="6 9">CECT 8486</strain>
    </source>
</reference>
<evidence type="ECO:0000256" key="4">
    <source>
        <dbReference type="ARBA" id="ARBA00023315"/>
    </source>
</evidence>
<dbReference type="InterPro" id="IPR006464">
    <property type="entry name" value="AcTrfase_RimI/Ard1"/>
</dbReference>
<keyword evidence="2" id="KW-0963">Cytoplasm</keyword>
<dbReference type="RefSeq" id="WP_072614200.1">
    <property type="nucleotide sequence ID" value="NZ_AP017935.1"/>
</dbReference>
<reference evidence="7 8" key="2">
    <citation type="submission" date="2018-02" db="EMBL/GenBank/DDBJ databases">
        <authorList>
            <person name="Cohen D.B."/>
            <person name="Kent A.D."/>
        </authorList>
    </citation>
    <scope>NUCLEOTIDE SEQUENCE [LARGE SCALE GENOMIC DNA]</scope>
    <source>
        <strain evidence="7 8">CECT 9216</strain>
    </source>
</reference>
<dbReference type="EMBL" id="OKQU01000003">
    <property type="protein sequence ID" value="SPE09543.1"/>
    <property type="molecule type" value="Genomic_DNA"/>
</dbReference>
<evidence type="ECO:0000313" key="7">
    <source>
        <dbReference type="EMBL" id="SPE09543.1"/>
    </source>
</evidence>
<dbReference type="EMBL" id="OKQR01000003">
    <property type="protein sequence ID" value="SPD94116.1"/>
    <property type="molecule type" value="Genomic_DNA"/>
</dbReference>
<dbReference type="NCBIfam" id="TIGR01575">
    <property type="entry name" value="rimI"/>
    <property type="match status" value="1"/>
</dbReference>
<dbReference type="SUPFAM" id="SSF55729">
    <property type="entry name" value="Acyl-CoA N-acyltransferases (Nat)"/>
    <property type="match status" value="1"/>
</dbReference>
<evidence type="ECO:0000256" key="2">
    <source>
        <dbReference type="ARBA" id="ARBA00022490"/>
    </source>
</evidence>
<comment type="similarity">
    <text evidence="1">Belongs to the acetyltransferase family. RimI subfamily.</text>
</comment>
<dbReference type="GeneID" id="99674835"/>
<dbReference type="AlphaFoldDB" id="A0A2N9KFC1"/>
<evidence type="ECO:0000259" key="5">
    <source>
        <dbReference type="PROSITE" id="PS51186"/>
    </source>
</evidence>
<dbReference type="Gene3D" id="3.40.630.30">
    <property type="match status" value="1"/>
</dbReference>
<dbReference type="CDD" id="cd04301">
    <property type="entry name" value="NAT_SF"/>
    <property type="match status" value="1"/>
</dbReference>
<keyword evidence="9" id="KW-1185">Reference proteome</keyword>
<dbReference type="Pfam" id="PF00583">
    <property type="entry name" value="Acetyltransf_1"/>
    <property type="match status" value="1"/>
</dbReference>
<feature type="domain" description="N-acetyltransferase" evidence="5">
    <location>
        <begin position="30"/>
        <end position="179"/>
    </location>
</feature>
<dbReference type="KEGG" id="lsu:A6B45_08505"/>
<proteinExistence type="inferred from homology"/>
<keyword evidence="4" id="KW-0012">Acyltransferase</keyword>
<sequence length="185" mass="21042">MFLKFRKSKHLLNSLPKYTEKVVDVQGTTFLLRRATMSDIDMLIKIEEAVYNGSAPWLLRDFVSELSRPHVRLYLVIERRGQIVGFAGAALRTDIHDMHITNIAVLPVWQNSGLGTMLMQELKLFTKKTDVSSMTLEARVSNIGALALYERLGYKQTGIKKGYYLDNREDAVSMALHFDDSTSNN</sequence>
<dbReference type="GO" id="GO:0008080">
    <property type="term" value="F:N-acetyltransferase activity"/>
    <property type="evidence" value="ECO:0007669"/>
    <property type="project" value="InterPro"/>
</dbReference>
<dbReference type="InterPro" id="IPR016181">
    <property type="entry name" value="Acyl_CoA_acyltransferase"/>
</dbReference>
<organism evidence="7 8">
    <name type="scientific">Leuconostoc suionicum</name>
    <dbReference type="NCBI Taxonomy" id="1511761"/>
    <lineage>
        <taxon>Bacteria</taxon>
        <taxon>Bacillati</taxon>
        <taxon>Bacillota</taxon>
        <taxon>Bacilli</taxon>
        <taxon>Lactobacillales</taxon>
        <taxon>Lactobacillaceae</taxon>
        <taxon>Leuconostoc</taxon>
    </lineage>
</organism>
<dbReference type="PROSITE" id="PS51186">
    <property type="entry name" value="GNAT"/>
    <property type="match status" value="1"/>
</dbReference>
<evidence type="ECO:0000313" key="6">
    <source>
        <dbReference type="EMBL" id="SPD94116.1"/>
    </source>
</evidence>
<protein>
    <submittedName>
        <fullName evidence="7">Ribosomal-protein-alanine N-acetyltransferase</fullName>
    </submittedName>
</protein>
<dbReference type="Proteomes" id="UP000237923">
    <property type="component" value="Unassembled WGS sequence"/>
</dbReference>